<name>A0ABV3TZN5_9GAMM</name>
<dbReference type="Pfam" id="PF13279">
    <property type="entry name" value="4HBT_2"/>
    <property type="match status" value="1"/>
</dbReference>
<gene>
    <name evidence="3" type="primary">ybgC</name>
    <name evidence="3" type="ORF">AB4875_15025</name>
</gene>
<dbReference type="Gene3D" id="3.10.129.10">
    <property type="entry name" value="Hotdog Thioesterase"/>
    <property type="match status" value="1"/>
</dbReference>
<keyword evidence="2" id="KW-0378">Hydrolase</keyword>
<evidence type="ECO:0000256" key="1">
    <source>
        <dbReference type="ARBA" id="ARBA00005953"/>
    </source>
</evidence>
<evidence type="ECO:0000256" key="2">
    <source>
        <dbReference type="ARBA" id="ARBA00022801"/>
    </source>
</evidence>
<reference evidence="3 4" key="1">
    <citation type="journal article" date="2011" name="Int. J. Syst. Evol. Microbiol.">
        <title>Zhongshania antarctica gen. nov., sp. nov. and Zhongshania guokunii sp. nov., gammaproteobacteria respectively isolated from coastal attached (fast) ice and surface seawater of the Antarctic.</title>
        <authorList>
            <person name="Li H.J."/>
            <person name="Zhang X.Y."/>
            <person name="Chen C.X."/>
            <person name="Zhang Y.J."/>
            <person name="Gao Z.M."/>
            <person name="Yu Y."/>
            <person name="Chen X.L."/>
            <person name="Chen B."/>
            <person name="Zhang Y.Z."/>
        </authorList>
    </citation>
    <scope>NUCLEOTIDE SEQUENCE [LARGE SCALE GENOMIC DNA]</scope>
    <source>
        <strain evidence="3 4">R06B22</strain>
    </source>
</reference>
<dbReference type="NCBIfam" id="TIGR02799">
    <property type="entry name" value="thio_ybgC"/>
    <property type="match status" value="1"/>
</dbReference>
<dbReference type="InterPro" id="IPR006684">
    <property type="entry name" value="YbgC/YbaW"/>
</dbReference>
<protein>
    <submittedName>
        <fullName evidence="3">Tol-pal system-associated acyl-CoA thioesterase</fullName>
    </submittedName>
</protein>
<dbReference type="PANTHER" id="PTHR31793:SF37">
    <property type="entry name" value="ACYL-COA THIOESTER HYDROLASE YBGC"/>
    <property type="match status" value="1"/>
</dbReference>
<proteinExistence type="inferred from homology"/>
<dbReference type="RefSeq" id="WP_368376874.1">
    <property type="nucleotide sequence ID" value="NZ_JBFRYB010000001.1"/>
</dbReference>
<sequence length="133" mass="15224">MEFKMPLRVYMEDTDAGGIVFYVNYLKFFERARTEYMRAQGFDKAAFIDDSLMFVVTNLTTKYLRPAKLDEQLIVTAKVIAAAKASLSFDQRVYRGDEVLCEAQVRLACVDRISLKPKRMPPALLSVLALKEQ</sequence>
<evidence type="ECO:0000313" key="4">
    <source>
        <dbReference type="Proteomes" id="UP001557484"/>
    </source>
</evidence>
<dbReference type="EMBL" id="JBFRYB010000001">
    <property type="protein sequence ID" value="MEX1666805.1"/>
    <property type="molecule type" value="Genomic_DNA"/>
</dbReference>
<comment type="caution">
    <text evidence="3">The sequence shown here is derived from an EMBL/GenBank/DDBJ whole genome shotgun (WGS) entry which is preliminary data.</text>
</comment>
<dbReference type="InterPro" id="IPR014166">
    <property type="entry name" value="Tol-Pal_acyl-CoA_thioesterase"/>
</dbReference>
<dbReference type="InterPro" id="IPR029069">
    <property type="entry name" value="HotDog_dom_sf"/>
</dbReference>
<dbReference type="SUPFAM" id="SSF54637">
    <property type="entry name" value="Thioesterase/thiol ester dehydrase-isomerase"/>
    <property type="match status" value="1"/>
</dbReference>
<dbReference type="CDD" id="cd00586">
    <property type="entry name" value="4HBT"/>
    <property type="match status" value="1"/>
</dbReference>
<dbReference type="PIRSF" id="PIRSF003230">
    <property type="entry name" value="YbgC"/>
    <property type="match status" value="1"/>
</dbReference>
<dbReference type="InterPro" id="IPR050563">
    <property type="entry name" value="4-hydroxybenzoyl-CoA_TE"/>
</dbReference>
<dbReference type="PANTHER" id="PTHR31793">
    <property type="entry name" value="4-HYDROXYBENZOYL-COA THIOESTERASE FAMILY MEMBER"/>
    <property type="match status" value="1"/>
</dbReference>
<evidence type="ECO:0000313" key="3">
    <source>
        <dbReference type="EMBL" id="MEX1666805.1"/>
    </source>
</evidence>
<dbReference type="Proteomes" id="UP001557484">
    <property type="component" value="Unassembled WGS sequence"/>
</dbReference>
<accession>A0ABV3TZN5</accession>
<keyword evidence="4" id="KW-1185">Reference proteome</keyword>
<dbReference type="NCBIfam" id="TIGR00051">
    <property type="entry name" value="YbgC/FadM family acyl-CoA thioesterase"/>
    <property type="match status" value="1"/>
</dbReference>
<organism evidence="3 4">
    <name type="scientific">Zhongshania arctica</name>
    <dbReference type="NCBI Taxonomy" id="3238302"/>
    <lineage>
        <taxon>Bacteria</taxon>
        <taxon>Pseudomonadati</taxon>
        <taxon>Pseudomonadota</taxon>
        <taxon>Gammaproteobacteria</taxon>
        <taxon>Cellvibrionales</taxon>
        <taxon>Spongiibacteraceae</taxon>
        <taxon>Zhongshania</taxon>
    </lineage>
</organism>
<comment type="similarity">
    <text evidence="1">Belongs to the 4-hydroxybenzoyl-CoA thioesterase family.</text>
</comment>